<reference evidence="1" key="1">
    <citation type="submission" date="2021-06" db="EMBL/GenBank/DDBJ databases">
        <authorList>
            <person name="Kallberg Y."/>
            <person name="Tangrot J."/>
            <person name="Rosling A."/>
        </authorList>
    </citation>
    <scope>NUCLEOTIDE SEQUENCE</scope>
    <source>
        <strain evidence="1">MA453B</strain>
    </source>
</reference>
<protein>
    <submittedName>
        <fullName evidence="1">28484_t:CDS:1</fullName>
    </submittedName>
</protein>
<organism evidence="1 2">
    <name type="scientific">Dentiscutata erythropus</name>
    <dbReference type="NCBI Taxonomy" id="1348616"/>
    <lineage>
        <taxon>Eukaryota</taxon>
        <taxon>Fungi</taxon>
        <taxon>Fungi incertae sedis</taxon>
        <taxon>Mucoromycota</taxon>
        <taxon>Glomeromycotina</taxon>
        <taxon>Glomeromycetes</taxon>
        <taxon>Diversisporales</taxon>
        <taxon>Gigasporaceae</taxon>
        <taxon>Dentiscutata</taxon>
    </lineage>
</organism>
<dbReference type="EMBL" id="CAJVPY010060734">
    <property type="protein sequence ID" value="CAG8821444.1"/>
    <property type="molecule type" value="Genomic_DNA"/>
</dbReference>
<proteinExistence type="predicted"/>
<dbReference type="OrthoDB" id="2344170at2759"/>
<keyword evidence="2" id="KW-1185">Reference proteome</keyword>
<dbReference type="Proteomes" id="UP000789405">
    <property type="component" value="Unassembled WGS sequence"/>
</dbReference>
<dbReference type="AlphaFoldDB" id="A0A9N9PJ34"/>
<feature type="non-terminal residue" evidence="1">
    <location>
        <position position="110"/>
    </location>
</feature>
<accession>A0A9N9PJ34</accession>
<feature type="non-terminal residue" evidence="1">
    <location>
        <position position="1"/>
    </location>
</feature>
<comment type="caution">
    <text evidence="1">The sequence shown here is derived from an EMBL/GenBank/DDBJ whole genome shotgun (WGS) entry which is preliminary data.</text>
</comment>
<sequence>YPNSQGPKDNFENYSKYFWFLLTFLWPRKKVINNTEDMSPFLRVIHEENGYEIYRTPTIMAVLDFKWSAARSVLLPLADSIVGISFDQQMHTSAFNSVLAFTILVLWLEL</sequence>
<evidence type="ECO:0000313" key="1">
    <source>
        <dbReference type="EMBL" id="CAG8821444.1"/>
    </source>
</evidence>
<gene>
    <name evidence="1" type="ORF">DERYTH_LOCUS27123</name>
</gene>
<evidence type="ECO:0000313" key="2">
    <source>
        <dbReference type="Proteomes" id="UP000789405"/>
    </source>
</evidence>
<name>A0A9N9PJ34_9GLOM</name>